<gene>
    <name evidence="1" type="ORF">CEXT_472861</name>
</gene>
<proteinExistence type="predicted"/>
<organism evidence="1 2">
    <name type="scientific">Caerostris extrusa</name>
    <name type="common">Bark spider</name>
    <name type="synonym">Caerostris bankana</name>
    <dbReference type="NCBI Taxonomy" id="172846"/>
    <lineage>
        <taxon>Eukaryota</taxon>
        <taxon>Metazoa</taxon>
        <taxon>Ecdysozoa</taxon>
        <taxon>Arthropoda</taxon>
        <taxon>Chelicerata</taxon>
        <taxon>Arachnida</taxon>
        <taxon>Araneae</taxon>
        <taxon>Araneomorphae</taxon>
        <taxon>Entelegynae</taxon>
        <taxon>Araneoidea</taxon>
        <taxon>Araneidae</taxon>
        <taxon>Caerostris</taxon>
    </lineage>
</organism>
<dbReference type="EMBL" id="BPLR01017389">
    <property type="protein sequence ID" value="GIY91210.1"/>
    <property type="molecule type" value="Genomic_DNA"/>
</dbReference>
<reference evidence="1 2" key="1">
    <citation type="submission" date="2021-06" db="EMBL/GenBank/DDBJ databases">
        <title>Caerostris extrusa draft genome.</title>
        <authorList>
            <person name="Kono N."/>
            <person name="Arakawa K."/>
        </authorList>
    </citation>
    <scope>NUCLEOTIDE SEQUENCE [LARGE SCALE GENOMIC DNA]</scope>
</reference>
<keyword evidence="2" id="KW-1185">Reference proteome</keyword>
<accession>A0AAV4X7W6</accession>
<dbReference type="AlphaFoldDB" id="A0AAV4X7W6"/>
<comment type="caution">
    <text evidence="1">The sequence shown here is derived from an EMBL/GenBank/DDBJ whole genome shotgun (WGS) entry which is preliminary data.</text>
</comment>
<protein>
    <submittedName>
        <fullName evidence="1">Uncharacterized protein</fullName>
    </submittedName>
</protein>
<dbReference type="Proteomes" id="UP001054945">
    <property type="component" value="Unassembled WGS sequence"/>
</dbReference>
<evidence type="ECO:0000313" key="1">
    <source>
        <dbReference type="EMBL" id="GIY91210.1"/>
    </source>
</evidence>
<sequence>MHEMIPELHTDCFVPDCSTDSSQRRMEEGRFNRNAPTWEDDVSLLRLICTLASSPHPHPPVMNGSVPLLAISFQKKISFNTIRAFYGRC</sequence>
<name>A0AAV4X7W6_CAEEX</name>
<evidence type="ECO:0000313" key="2">
    <source>
        <dbReference type="Proteomes" id="UP001054945"/>
    </source>
</evidence>